<dbReference type="Pfam" id="PF00665">
    <property type="entry name" value="rve"/>
    <property type="match status" value="1"/>
</dbReference>
<dbReference type="InterPro" id="IPR048020">
    <property type="entry name" value="Transpos_IS3"/>
</dbReference>
<name>A0A9X2Z2G5_9BACT</name>
<dbReference type="PANTHER" id="PTHR46889">
    <property type="entry name" value="TRANSPOSASE INSF FOR INSERTION SEQUENCE IS3B-RELATED"/>
    <property type="match status" value="1"/>
</dbReference>
<dbReference type="PROSITE" id="PS50994">
    <property type="entry name" value="INTEGRASE"/>
    <property type="match status" value="1"/>
</dbReference>
<dbReference type="Gene3D" id="3.30.420.10">
    <property type="entry name" value="Ribonuclease H-like superfamily/Ribonuclease H"/>
    <property type="match status" value="1"/>
</dbReference>
<gene>
    <name evidence="3" type="ORF">GGP82_003486</name>
</gene>
<protein>
    <submittedName>
        <fullName evidence="3">Transposase</fullName>
    </submittedName>
</protein>
<evidence type="ECO:0000313" key="4">
    <source>
        <dbReference type="Proteomes" id="UP001155034"/>
    </source>
</evidence>
<dbReference type="Proteomes" id="UP001155034">
    <property type="component" value="Unassembled WGS sequence"/>
</dbReference>
<dbReference type="EMBL" id="JANTYZ010000025">
    <property type="protein sequence ID" value="MCS3866903.1"/>
    <property type="molecule type" value="Genomic_DNA"/>
</dbReference>
<evidence type="ECO:0000256" key="1">
    <source>
        <dbReference type="SAM" id="MobiDB-lite"/>
    </source>
</evidence>
<dbReference type="InterPro" id="IPR001584">
    <property type="entry name" value="Integrase_cat-core"/>
</dbReference>
<accession>A0A9X2Z2G5</accession>
<dbReference type="NCBIfam" id="NF033516">
    <property type="entry name" value="transpos_IS3"/>
    <property type="match status" value="1"/>
</dbReference>
<dbReference type="InterPro" id="IPR036397">
    <property type="entry name" value="RNaseH_sf"/>
</dbReference>
<feature type="region of interest" description="Disordered" evidence="1">
    <location>
        <begin position="1"/>
        <end position="32"/>
    </location>
</feature>
<organism evidence="3 4">
    <name type="scientific">Salinibacter ruber</name>
    <dbReference type="NCBI Taxonomy" id="146919"/>
    <lineage>
        <taxon>Bacteria</taxon>
        <taxon>Pseudomonadati</taxon>
        <taxon>Rhodothermota</taxon>
        <taxon>Rhodothermia</taxon>
        <taxon>Rhodothermales</taxon>
        <taxon>Salinibacteraceae</taxon>
        <taxon>Salinibacter</taxon>
    </lineage>
</organism>
<evidence type="ECO:0000313" key="3">
    <source>
        <dbReference type="EMBL" id="MCS3866903.1"/>
    </source>
</evidence>
<dbReference type="SUPFAM" id="SSF53098">
    <property type="entry name" value="Ribonuclease H-like"/>
    <property type="match status" value="1"/>
</dbReference>
<dbReference type="PANTHER" id="PTHR46889:SF4">
    <property type="entry name" value="TRANSPOSASE INSO FOR INSERTION SEQUENCE ELEMENT IS911B-RELATED"/>
    <property type="match status" value="1"/>
</dbReference>
<proteinExistence type="predicted"/>
<comment type="caution">
    <text evidence="3">The sequence shown here is derived from an EMBL/GenBank/DDBJ whole genome shotgun (WGS) entry which is preliminary data.</text>
</comment>
<feature type="domain" description="Integrase catalytic" evidence="2">
    <location>
        <begin position="36"/>
        <end position="198"/>
    </location>
</feature>
<dbReference type="GO" id="GO:0015074">
    <property type="term" value="P:DNA integration"/>
    <property type="evidence" value="ECO:0007669"/>
    <property type="project" value="InterPro"/>
</dbReference>
<dbReference type="GO" id="GO:0003676">
    <property type="term" value="F:nucleic acid binding"/>
    <property type="evidence" value="ECO:0007669"/>
    <property type="project" value="InterPro"/>
</dbReference>
<dbReference type="InterPro" id="IPR012337">
    <property type="entry name" value="RNaseH-like_sf"/>
</dbReference>
<evidence type="ECO:0000259" key="2">
    <source>
        <dbReference type="PROSITE" id="PS50994"/>
    </source>
</evidence>
<sequence length="214" mass="24177">MKEAGLRGVSRRKRPSTTVRRAGARPAPDLVDRDFTASRPDELWVADITYVPTDGGNLYLSVVLDAFSRRVVGWAMAGHLRTELVLEALDMATEQRNPEETVHHSDQGCQYTAIAFGKRCKDEGVRPSMGSVGDCYDNAMAESFFATLECELIEQDSFSDRSEARLMVFICREGFYNPHRRHSAINYHSPISYEKIHDPQEQTLLPERRPLTAV</sequence>
<dbReference type="AlphaFoldDB" id="A0A9X2Z2G5"/>
<dbReference type="InterPro" id="IPR050900">
    <property type="entry name" value="Transposase_IS3/IS150/IS904"/>
</dbReference>
<reference evidence="3" key="1">
    <citation type="submission" date="2022-08" db="EMBL/GenBank/DDBJ databases">
        <title>Genomic Encyclopedia of Type Strains, Phase V (KMG-V): Genome sequencing to study the core and pangenomes of soil and plant-associated prokaryotes.</title>
        <authorList>
            <person name="Whitman W."/>
        </authorList>
    </citation>
    <scope>NUCLEOTIDE SEQUENCE</scope>
    <source>
        <strain evidence="3">SP2016B</strain>
    </source>
</reference>